<evidence type="ECO:0000313" key="2">
    <source>
        <dbReference type="Proteomes" id="UP000886657"/>
    </source>
</evidence>
<protein>
    <recommendedName>
        <fullName evidence="3">DUF3857 domain-containing protein</fullName>
    </recommendedName>
</protein>
<proteinExistence type="predicted"/>
<organism evidence="1 2">
    <name type="scientific">Candidatus Geothrix skivensis</name>
    <dbReference type="NCBI Taxonomy" id="2954439"/>
    <lineage>
        <taxon>Bacteria</taxon>
        <taxon>Pseudomonadati</taxon>
        <taxon>Acidobacteriota</taxon>
        <taxon>Holophagae</taxon>
        <taxon>Holophagales</taxon>
        <taxon>Holophagaceae</taxon>
        <taxon>Geothrix</taxon>
    </lineage>
</organism>
<evidence type="ECO:0000313" key="1">
    <source>
        <dbReference type="EMBL" id="MBK9797049.1"/>
    </source>
</evidence>
<gene>
    <name evidence="1" type="ORF">IPP58_11230</name>
</gene>
<accession>A0A9D7SG48</accession>
<comment type="caution">
    <text evidence="1">The sequence shown here is derived from an EMBL/GenBank/DDBJ whole genome shotgun (WGS) entry which is preliminary data.</text>
</comment>
<reference evidence="1" key="1">
    <citation type="submission" date="2020-10" db="EMBL/GenBank/DDBJ databases">
        <title>Connecting structure to function with the recovery of over 1000 high-quality activated sludge metagenome-assembled genomes encoding full-length rRNA genes using long-read sequencing.</title>
        <authorList>
            <person name="Singleton C.M."/>
            <person name="Petriglieri F."/>
            <person name="Kristensen J.M."/>
            <person name="Kirkegaard R.H."/>
            <person name="Michaelsen T.Y."/>
            <person name="Andersen M.H."/>
            <person name="Karst S.M."/>
            <person name="Dueholm M.S."/>
            <person name="Nielsen P.H."/>
            <person name="Albertsen M."/>
        </authorList>
    </citation>
    <scope>NUCLEOTIDE SEQUENCE</scope>
    <source>
        <strain evidence="1">Skiv_18-Q3-R9-52_MAXAC.067</strain>
    </source>
</reference>
<sequence length="683" mass="76642">MPRILPVLLWATLGLPGLASDWKPIPAEVWSIREDAARGYRDAVVLEKRTIFANNLIETVYRVRVFSEAGKRAAELARFSRDCHHISGRTVYPDGRAIEYDRVQDFVPVAAVGGREEEPEPRVLPKGVTSDCIVEVRWQESTWKKYSSPLPRRLGSFAEWELGGPYAILSESIELVEAFKWRTSLLPGRFPKPELSQADGYRIIRFRNLPALEAPPFSLPPLLERPRFQVFDLPKVLFDRAVKGIDEFWKGAMIVPIPKLITRDRIGTGSDRTMNTSRVFKDLDPSVKDSFVDFVRKGSAYASLAKEVLAGLPVPPQARARELLRRLTLRVGNSREVLFGEEEREDMEEKDRVRTGPEDLEEAVKARRTDSKGMQILCFQLLKDAGLRPRLALLTNRQVRLFNYNAPIAWQFTDRLLGIEEPGHDTLWLDPARPLLPSGVIHPDLQGTDGLIVDTDAWVCEKFRMPHQPAAMNQRGFEYQLSLDEGAARFRLETRFLGFPRYEEGLRYLTLDPRDQGRELQGRLLRSEPGLTVTRAEVQPPPSTAGPLSWVAEGRLAAAAGASRSIRPFPGMPSALSVPEALPAQRTTPLVPPAGSLQAATCTFQVPAGSRAVERPAFRRSNRFGSVDWTLSTQGAGGQVRATVAYEVRVNPQAAPAQAYDEFRTFLGWIREAEAMTVLLEQH</sequence>
<name>A0A9D7SG48_9BACT</name>
<dbReference type="AlphaFoldDB" id="A0A9D7SG48"/>
<evidence type="ECO:0008006" key="3">
    <source>
        <dbReference type="Google" id="ProtNLM"/>
    </source>
</evidence>
<dbReference type="Proteomes" id="UP000886657">
    <property type="component" value="Unassembled WGS sequence"/>
</dbReference>
<dbReference type="EMBL" id="JADKIO010000008">
    <property type="protein sequence ID" value="MBK9797049.1"/>
    <property type="molecule type" value="Genomic_DNA"/>
</dbReference>
<dbReference type="Gene3D" id="2.60.120.1130">
    <property type="match status" value="1"/>
</dbReference>